<accession>Q2FRG9</accession>
<organism evidence="4 5">
    <name type="scientific">Methanospirillum hungatei JF-1 (strain ATCC 27890 / DSM 864 / NBRC 100397 / JF-1)</name>
    <dbReference type="NCBI Taxonomy" id="323259"/>
    <lineage>
        <taxon>Archaea</taxon>
        <taxon>Methanobacteriati</taxon>
        <taxon>Methanobacteriota</taxon>
        <taxon>Stenosarchaea group</taxon>
        <taxon>Methanomicrobia</taxon>
        <taxon>Methanomicrobiales</taxon>
        <taxon>Methanospirillaceae</taxon>
        <taxon>Methanospirillum</taxon>
    </lineage>
</organism>
<proteinExistence type="predicted"/>
<dbReference type="PROSITE" id="PS50110">
    <property type="entry name" value="RESPONSE_REGULATORY"/>
    <property type="match status" value="1"/>
</dbReference>
<evidence type="ECO:0000256" key="1">
    <source>
        <dbReference type="ARBA" id="ARBA00022553"/>
    </source>
</evidence>
<reference evidence="5" key="1">
    <citation type="journal article" date="2016" name="Stand. Genomic Sci.">
        <title>Complete genome sequence of Methanospirillum hungatei type strain JF1.</title>
        <authorList>
            <person name="Gunsalus R.P."/>
            <person name="Cook L.E."/>
            <person name="Crable B."/>
            <person name="Rohlin L."/>
            <person name="McDonald E."/>
            <person name="Mouttaki H."/>
            <person name="Sieber J.R."/>
            <person name="Poweleit N."/>
            <person name="Zhou H."/>
            <person name="Lapidus A.L."/>
            <person name="Daligault H.E."/>
            <person name="Land M."/>
            <person name="Gilna P."/>
            <person name="Ivanova N."/>
            <person name="Kyrpides N."/>
            <person name="Culley D.E."/>
            <person name="McInerney M.J."/>
        </authorList>
    </citation>
    <scope>NUCLEOTIDE SEQUENCE [LARGE SCALE GENOMIC DNA]</scope>
    <source>
        <strain evidence="5">ATCC 27890 / DSM 864 / NBRC 100397 / JF-1</strain>
    </source>
</reference>
<dbReference type="GO" id="GO:0000160">
    <property type="term" value="P:phosphorelay signal transduction system"/>
    <property type="evidence" value="ECO:0007669"/>
    <property type="project" value="InterPro"/>
</dbReference>
<gene>
    <name evidence="4" type="ordered locus">Mhun_1643</name>
</gene>
<feature type="domain" description="Response regulatory" evidence="3">
    <location>
        <begin position="35"/>
        <end position="150"/>
    </location>
</feature>
<dbReference type="Proteomes" id="UP000001941">
    <property type="component" value="Chromosome"/>
</dbReference>
<dbReference type="Pfam" id="PF00072">
    <property type="entry name" value="Response_reg"/>
    <property type="match status" value="1"/>
</dbReference>
<dbReference type="CDD" id="cd00156">
    <property type="entry name" value="REC"/>
    <property type="match status" value="1"/>
</dbReference>
<dbReference type="InterPro" id="IPR050595">
    <property type="entry name" value="Bact_response_regulator"/>
</dbReference>
<dbReference type="GeneID" id="3924332"/>
<sequence length="200" mass="22593">MQTYQKIPDEIRHPSCISKNISSPYQAGTPQATKQILYVDDEEILLEVGKLFIERSGAYHVTTCNNPLKALELLTYNSFDAIVSDYEMPDMNGIQLLKQVRRTGNQIPFIIFTGRGREKVVIAALNEGADFYIQKGGENRSQFAELVHKITVSIERREVLLALQESEKKLSNILAALPYATFAIDAEHRVIAWNTIHISI</sequence>
<dbReference type="HOGENOM" id="CLU_1363648_0_0_2"/>
<keyword evidence="1 2" id="KW-0597">Phosphoprotein</keyword>
<name>Q2FRG9_METHJ</name>
<dbReference type="SUPFAM" id="SSF52172">
    <property type="entry name" value="CheY-like"/>
    <property type="match status" value="1"/>
</dbReference>
<dbReference type="InterPro" id="IPR001789">
    <property type="entry name" value="Sig_transdc_resp-reg_receiver"/>
</dbReference>
<dbReference type="EnsemblBacteria" id="ABD41374">
    <property type="protein sequence ID" value="ABD41374"/>
    <property type="gene ID" value="Mhun_1643"/>
</dbReference>
<dbReference type="InterPro" id="IPR011006">
    <property type="entry name" value="CheY-like_superfamily"/>
</dbReference>
<dbReference type="eggNOG" id="arCOG02385">
    <property type="taxonomic scope" value="Archaea"/>
</dbReference>
<dbReference type="Gene3D" id="3.40.50.2300">
    <property type="match status" value="1"/>
</dbReference>
<evidence type="ECO:0000313" key="5">
    <source>
        <dbReference type="Proteomes" id="UP000001941"/>
    </source>
</evidence>
<feature type="modified residue" description="4-aspartylphosphate" evidence="2">
    <location>
        <position position="85"/>
    </location>
</feature>
<dbReference type="KEGG" id="mhu:Mhun_1643"/>
<keyword evidence="5" id="KW-1185">Reference proteome</keyword>
<dbReference type="InParanoid" id="Q2FRG9"/>
<evidence type="ECO:0000259" key="3">
    <source>
        <dbReference type="PROSITE" id="PS50110"/>
    </source>
</evidence>
<dbReference type="OrthoDB" id="8127at2157"/>
<dbReference type="SMART" id="SM00448">
    <property type="entry name" value="REC"/>
    <property type="match status" value="1"/>
</dbReference>
<dbReference type="EMBL" id="CP000254">
    <property type="protein sequence ID" value="ABD41374.1"/>
    <property type="molecule type" value="Genomic_DNA"/>
</dbReference>
<dbReference type="PANTHER" id="PTHR44591">
    <property type="entry name" value="STRESS RESPONSE REGULATOR PROTEIN 1"/>
    <property type="match status" value="1"/>
</dbReference>
<dbReference type="STRING" id="323259.Mhun_1643"/>
<dbReference type="AlphaFoldDB" id="Q2FRG9"/>
<evidence type="ECO:0000256" key="2">
    <source>
        <dbReference type="PROSITE-ProRule" id="PRU00169"/>
    </source>
</evidence>
<dbReference type="PANTHER" id="PTHR44591:SF3">
    <property type="entry name" value="RESPONSE REGULATORY DOMAIN-CONTAINING PROTEIN"/>
    <property type="match status" value="1"/>
</dbReference>
<dbReference type="RefSeq" id="WP_011448639.1">
    <property type="nucleotide sequence ID" value="NC_007796.1"/>
</dbReference>
<evidence type="ECO:0000313" key="4">
    <source>
        <dbReference type="EMBL" id="ABD41374.1"/>
    </source>
</evidence>
<protein>
    <submittedName>
        <fullName evidence="4">Response regulator receiver domain protein (CheY-like)</fullName>
    </submittedName>
</protein>